<comment type="caution">
    <text evidence="1">The sequence shown here is derived from an EMBL/GenBank/DDBJ whole genome shotgun (WGS) entry which is preliminary data.</text>
</comment>
<evidence type="ECO:0000313" key="1">
    <source>
        <dbReference type="EMBL" id="KAG6531810.1"/>
    </source>
</evidence>
<organism evidence="1 2">
    <name type="scientific">Zingiber officinale</name>
    <name type="common">Ginger</name>
    <name type="synonym">Amomum zingiber</name>
    <dbReference type="NCBI Taxonomy" id="94328"/>
    <lineage>
        <taxon>Eukaryota</taxon>
        <taxon>Viridiplantae</taxon>
        <taxon>Streptophyta</taxon>
        <taxon>Embryophyta</taxon>
        <taxon>Tracheophyta</taxon>
        <taxon>Spermatophyta</taxon>
        <taxon>Magnoliopsida</taxon>
        <taxon>Liliopsida</taxon>
        <taxon>Zingiberales</taxon>
        <taxon>Zingiberaceae</taxon>
        <taxon>Zingiber</taxon>
    </lineage>
</organism>
<dbReference type="PANTHER" id="PTHR31917">
    <property type="entry name" value="AGENET DOMAIN-CONTAINING PROTEIN-RELATED"/>
    <property type="match status" value="1"/>
</dbReference>
<dbReference type="PANTHER" id="PTHR31917:SF5">
    <property type="entry name" value="OS02G0204500 PROTEIN"/>
    <property type="match status" value="1"/>
</dbReference>
<accession>A0A8J5IAA9</accession>
<dbReference type="AlphaFoldDB" id="A0A8J5IAA9"/>
<protein>
    <submittedName>
        <fullName evidence="1">Uncharacterized protein</fullName>
    </submittedName>
</protein>
<dbReference type="EMBL" id="JACMSC010000002">
    <property type="protein sequence ID" value="KAG6531810.1"/>
    <property type="molecule type" value="Genomic_DNA"/>
</dbReference>
<dbReference type="Proteomes" id="UP000734854">
    <property type="component" value="Unassembled WGS sequence"/>
</dbReference>
<evidence type="ECO:0000313" key="2">
    <source>
        <dbReference type="Proteomes" id="UP000734854"/>
    </source>
</evidence>
<gene>
    <name evidence="1" type="ORF">ZIOFF_005636</name>
</gene>
<keyword evidence="2" id="KW-1185">Reference proteome</keyword>
<proteinExistence type="predicted"/>
<reference evidence="1 2" key="1">
    <citation type="submission" date="2020-08" db="EMBL/GenBank/DDBJ databases">
        <title>Plant Genome Project.</title>
        <authorList>
            <person name="Zhang R.-G."/>
        </authorList>
    </citation>
    <scope>NUCLEOTIDE SEQUENCE [LARGE SCALE GENOMIC DNA]</scope>
    <source>
        <tissue evidence="1">Rhizome</tissue>
    </source>
</reference>
<name>A0A8J5IAA9_ZINOF</name>
<sequence length="236" mass="26937">MIERTMAAANMRMRMQLRKGIEVEVQRWDNDSYSWLSGDVVSGNDHYYVVRIRRSTTSQGAVLKRVPCKFIRTQPVPIGLYNWSPCDEVESFTDHTWSPPVVSAIGYKKVIVYLLGKMKKVRVRTCELRLRRQWVDNQWALVDKHSAFTATAIPEPRVVYAVVTALSISDQLQALYNHGNNATNKGKELSTCLKTKGTKDMEIDTELAHTNQQITAPIPEIQIQNSDFDNCYSVLI</sequence>